<dbReference type="Pfam" id="PF00725">
    <property type="entry name" value="3HCDH"/>
    <property type="match status" value="1"/>
</dbReference>
<dbReference type="RefSeq" id="WP_088988917.1">
    <property type="nucleotide sequence ID" value="NZ_LT607409.1"/>
</dbReference>
<dbReference type="SUPFAM" id="SSF51735">
    <property type="entry name" value="NAD(P)-binding Rossmann-fold domains"/>
    <property type="match status" value="1"/>
</dbReference>
<evidence type="ECO:0000256" key="3">
    <source>
        <dbReference type="ARBA" id="ARBA00023002"/>
    </source>
</evidence>
<dbReference type="GO" id="GO:0006631">
    <property type="term" value="P:fatty acid metabolic process"/>
    <property type="evidence" value="ECO:0007669"/>
    <property type="project" value="InterPro"/>
</dbReference>
<comment type="pathway">
    <text evidence="1">Lipid metabolism; butanoate metabolism.</text>
</comment>
<sequence length="308" mass="32956">MGAVVVIGVGTIGTGWIALFTAHGLPVRVVSRRPDAEKVVRAGLELFAPALPGAPDPATLLDRIEFEPDLARAVADAEVVSENVPDDLELKQQLFATIERTGTEALLLSSTSKLLPDDLGARMRDPARLVVGHPFNPPHLVPLVEVVAGDATAPAAVDQAMAFLRSVGRHPVLLRRALPAFAANRLQSAVLRECIHLVVEGVLTVPELDHLVTHSIGLRWSTMGPFQAFHLGGGEGGLRGWLSHLGAGLERGWAQLGTPALTDQTRELLVTQTEQAYGDRTYAELAADRDRMHLAVLEALARARAEPS</sequence>
<dbReference type="Gene3D" id="3.40.50.720">
    <property type="entry name" value="NAD(P)-binding Rossmann-like Domain"/>
    <property type="match status" value="1"/>
</dbReference>
<organism evidence="6 7">
    <name type="scientific">Micromonospora chokoriensis</name>
    <dbReference type="NCBI Taxonomy" id="356851"/>
    <lineage>
        <taxon>Bacteria</taxon>
        <taxon>Bacillati</taxon>
        <taxon>Actinomycetota</taxon>
        <taxon>Actinomycetes</taxon>
        <taxon>Micromonosporales</taxon>
        <taxon>Micromonosporaceae</taxon>
        <taxon>Micromonospora</taxon>
    </lineage>
</organism>
<dbReference type="GO" id="GO:0070403">
    <property type="term" value="F:NAD+ binding"/>
    <property type="evidence" value="ECO:0007669"/>
    <property type="project" value="InterPro"/>
</dbReference>
<dbReference type="Gene3D" id="1.10.1040.10">
    <property type="entry name" value="N-(1-d-carboxylethyl)-l-norvaline Dehydrogenase, domain 2"/>
    <property type="match status" value="1"/>
</dbReference>
<keyword evidence="3" id="KW-0560">Oxidoreductase</keyword>
<dbReference type="PANTHER" id="PTHR48075">
    <property type="entry name" value="3-HYDROXYACYL-COA DEHYDROGENASE FAMILY PROTEIN"/>
    <property type="match status" value="1"/>
</dbReference>
<reference evidence="7" key="1">
    <citation type="submission" date="2016-06" db="EMBL/GenBank/DDBJ databases">
        <authorList>
            <person name="Varghese N."/>
            <person name="Submissions Spin"/>
        </authorList>
    </citation>
    <scope>NUCLEOTIDE SEQUENCE [LARGE SCALE GENOMIC DNA]</scope>
    <source>
        <strain evidence="7">DSM 45160</strain>
    </source>
</reference>
<feature type="domain" description="3-hydroxyacyl-CoA dehydrogenase C-terminal" evidence="4">
    <location>
        <begin position="181"/>
        <end position="243"/>
    </location>
</feature>
<dbReference type="InterPro" id="IPR006176">
    <property type="entry name" value="3-OHacyl-CoA_DH_NAD-bd"/>
</dbReference>
<dbReference type="InterPro" id="IPR036291">
    <property type="entry name" value="NAD(P)-bd_dom_sf"/>
</dbReference>
<keyword evidence="7" id="KW-1185">Reference proteome</keyword>
<evidence type="ECO:0000256" key="1">
    <source>
        <dbReference type="ARBA" id="ARBA00005086"/>
    </source>
</evidence>
<evidence type="ECO:0000256" key="2">
    <source>
        <dbReference type="ARBA" id="ARBA00009463"/>
    </source>
</evidence>
<comment type="similarity">
    <text evidence="2">Belongs to the 3-hydroxyacyl-CoA dehydrogenase family.</text>
</comment>
<dbReference type="PANTHER" id="PTHR48075:SF5">
    <property type="entry name" value="3-HYDROXYBUTYRYL-COA DEHYDROGENASE"/>
    <property type="match status" value="1"/>
</dbReference>
<evidence type="ECO:0000259" key="4">
    <source>
        <dbReference type="Pfam" id="PF00725"/>
    </source>
</evidence>
<dbReference type="InterPro" id="IPR008927">
    <property type="entry name" value="6-PGluconate_DH-like_C_sf"/>
</dbReference>
<name>A0A1C4XGG1_9ACTN</name>
<protein>
    <submittedName>
        <fullName evidence="6">Ketoreductase RED1</fullName>
    </submittedName>
</protein>
<dbReference type="InterPro" id="IPR013328">
    <property type="entry name" value="6PGD_dom2"/>
</dbReference>
<gene>
    <name evidence="6" type="ORF">GA0070612_3571</name>
</gene>
<dbReference type="Pfam" id="PF02737">
    <property type="entry name" value="3HCDH_N"/>
    <property type="match status" value="1"/>
</dbReference>
<proteinExistence type="inferred from homology"/>
<dbReference type="SUPFAM" id="SSF48179">
    <property type="entry name" value="6-phosphogluconate dehydrogenase C-terminal domain-like"/>
    <property type="match status" value="1"/>
</dbReference>
<dbReference type="AlphaFoldDB" id="A0A1C4XGG1"/>
<dbReference type="InterPro" id="IPR006108">
    <property type="entry name" value="3HC_DH_C"/>
</dbReference>
<dbReference type="GO" id="GO:0016616">
    <property type="term" value="F:oxidoreductase activity, acting on the CH-OH group of donors, NAD or NADP as acceptor"/>
    <property type="evidence" value="ECO:0007669"/>
    <property type="project" value="InterPro"/>
</dbReference>
<dbReference type="EMBL" id="LT607409">
    <property type="protein sequence ID" value="SCF07514.1"/>
    <property type="molecule type" value="Genomic_DNA"/>
</dbReference>
<feature type="domain" description="3-hydroxyacyl-CoA dehydrogenase NAD binding" evidence="5">
    <location>
        <begin position="4"/>
        <end position="174"/>
    </location>
</feature>
<evidence type="ECO:0000313" key="7">
    <source>
        <dbReference type="Proteomes" id="UP000198224"/>
    </source>
</evidence>
<evidence type="ECO:0000259" key="5">
    <source>
        <dbReference type="Pfam" id="PF02737"/>
    </source>
</evidence>
<accession>A0A1C4XGG1</accession>
<evidence type="ECO:0000313" key="6">
    <source>
        <dbReference type="EMBL" id="SCF07514.1"/>
    </source>
</evidence>
<dbReference type="Proteomes" id="UP000198224">
    <property type="component" value="Chromosome I"/>
</dbReference>